<dbReference type="GO" id="GO:0009253">
    <property type="term" value="P:peptidoglycan catabolic process"/>
    <property type="evidence" value="ECO:0007669"/>
    <property type="project" value="InterPro"/>
</dbReference>
<evidence type="ECO:0000256" key="1">
    <source>
        <dbReference type="ARBA" id="ARBA00010646"/>
    </source>
</evidence>
<dbReference type="PANTHER" id="PTHR34135:SF2">
    <property type="entry name" value="LYSOZYME"/>
    <property type="match status" value="1"/>
</dbReference>
<evidence type="ECO:0000256" key="4">
    <source>
        <dbReference type="RuleBase" id="RU361176"/>
    </source>
</evidence>
<dbReference type="RefSeq" id="WP_212978810.1">
    <property type="nucleotide sequence ID" value="NZ_AP025343.1"/>
</dbReference>
<dbReference type="InterPro" id="IPR017853">
    <property type="entry name" value="GH"/>
</dbReference>
<organism evidence="5 6">
    <name type="scientific">Paenibacillus azoreducens</name>
    <dbReference type="NCBI Taxonomy" id="116718"/>
    <lineage>
        <taxon>Bacteria</taxon>
        <taxon>Bacillati</taxon>
        <taxon>Bacillota</taxon>
        <taxon>Bacilli</taxon>
        <taxon>Bacillales</taxon>
        <taxon>Paenibacillaceae</taxon>
        <taxon>Paenibacillus</taxon>
    </lineage>
</organism>
<dbReference type="PANTHER" id="PTHR34135">
    <property type="entry name" value="LYSOZYME"/>
    <property type="match status" value="1"/>
</dbReference>
<dbReference type="Gene3D" id="3.20.20.80">
    <property type="entry name" value="Glycosidases"/>
    <property type="match status" value="1"/>
</dbReference>
<proteinExistence type="inferred from homology"/>
<dbReference type="SUPFAM" id="SSF51445">
    <property type="entry name" value="(Trans)glycosidases"/>
    <property type="match status" value="1"/>
</dbReference>
<dbReference type="Pfam" id="PF01183">
    <property type="entry name" value="Glyco_hydro_25"/>
    <property type="match status" value="1"/>
</dbReference>
<dbReference type="SMART" id="SM00641">
    <property type="entry name" value="Glyco_25"/>
    <property type="match status" value="1"/>
</dbReference>
<comment type="similarity">
    <text evidence="1 4">Belongs to the glycosyl hydrolase 25 family.</text>
</comment>
<reference evidence="5 6" key="1">
    <citation type="submission" date="2021-03" db="EMBL/GenBank/DDBJ databases">
        <title>Antimicrobial resistance genes in bacteria isolated from Japanese honey, and their potential for conferring macrolide and lincosamide resistance in the American foulbrood pathogen Paenibacillus larvae.</title>
        <authorList>
            <person name="Okamoto M."/>
            <person name="Kumagai M."/>
            <person name="Kanamori H."/>
            <person name="Takamatsu D."/>
        </authorList>
    </citation>
    <scope>NUCLEOTIDE SEQUENCE [LARGE SCALE GENOMIC DNA]</scope>
    <source>
        <strain evidence="5 6">J34TS1</strain>
    </source>
</reference>
<dbReference type="InterPro" id="IPR002053">
    <property type="entry name" value="Glyco_hydro_25"/>
</dbReference>
<comment type="caution">
    <text evidence="5">The sequence shown here is derived from an EMBL/GenBank/DDBJ whole genome shotgun (WGS) entry which is preliminary data.</text>
</comment>
<dbReference type="InterPro" id="IPR018077">
    <property type="entry name" value="Glyco_hydro_fam25_subgr"/>
</dbReference>
<dbReference type="AlphaFoldDB" id="A0A920CT72"/>
<keyword evidence="3 4" id="KW-0326">Glycosidase</keyword>
<evidence type="ECO:0000313" key="5">
    <source>
        <dbReference type="EMBL" id="GIO48102.1"/>
    </source>
</evidence>
<evidence type="ECO:0000256" key="2">
    <source>
        <dbReference type="ARBA" id="ARBA00022801"/>
    </source>
</evidence>
<sequence length="270" mass="29632">MQSRSGNHAKGIDVSHWQGIIDWKQVKQAGYSFAFIKATEGAKLVDDRFRANAQGARSAGLLVGAYHLTRAQKPEDVKTELEHFVQTVESAGGMSSFKLPLVLDIETKEGGSKTNISAIVREWIAQFKQRTGRTLMVYTFPNFIDTSLDNTFGSTPLWYAYYNSGTPANIGGWNSWEFIQYTNKGRVAGISGNVDLDEFKGSEAELMAAYNSQGTGPQPNVPAWKEAGRQWLVDHVGISTDWKADDQLDIGTLGAILSKYTAAVIGKKDA</sequence>
<dbReference type="GO" id="GO:0016052">
    <property type="term" value="P:carbohydrate catabolic process"/>
    <property type="evidence" value="ECO:0007669"/>
    <property type="project" value="TreeGrafter"/>
</dbReference>
<evidence type="ECO:0000256" key="3">
    <source>
        <dbReference type="ARBA" id="ARBA00023295"/>
    </source>
</evidence>
<keyword evidence="2 4" id="KW-0378">Hydrolase</keyword>
<dbReference type="PROSITE" id="PS00953">
    <property type="entry name" value="GLYCOSYL_HYDROL_F25_1"/>
    <property type="match status" value="1"/>
</dbReference>
<gene>
    <name evidence="5" type="ORF">J34TS1_28670</name>
</gene>
<dbReference type="GO" id="GO:0003796">
    <property type="term" value="F:lysozyme activity"/>
    <property type="evidence" value="ECO:0007669"/>
    <property type="project" value="UniProtKB-EC"/>
</dbReference>
<dbReference type="CDD" id="cd00599">
    <property type="entry name" value="GH25_muramidase"/>
    <property type="match status" value="1"/>
</dbReference>
<dbReference type="EMBL" id="BORT01000011">
    <property type="protein sequence ID" value="GIO48102.1"/>
    <property type="molecule type" value="Genomic_DNA"/>
</dbReference>
<dbReference type="GO" id="GO:0016998">
    <property type="term" value="P:cell wall macromolecule catabolic process"/>
    <property type="evidence" value="ECO:0007669"/>
    <property type="project" value="InterPro"/>
</dbReference>
<name>A0A920CT72_9BACL</name>
<evidence type="ECO:0000313" key="6">
    <source>
        <dbReference type="Proteomes" id="UP000682811"/>
    </source>
</evidence>
<keyword evidence="6" id="KW-1185">Reference proteome</keyword>
<protein>
    <recommendedName>
        <fullName evidence="4">Lysozyme</fullName>
        <ecNumber evidence="4">3.2.1.17</ecNumber>
    </recommendedName>
</protein>
<dbReference type="Proteomes" id="UP000682811">
    <property type="component" value="Unassembled WGS sequence"/>
</dbReference>
<dbReference type="InterPro" id="IPR008270">
    <property type="entry name" value="Glyco_hydro_25_AS"/>
</dbReference>
<dbReference type="PROSITE" id="PS51904">
    <property type="entry name" value="GLYCOSYL_HYDROL_F25_2"/>
    <property type="match status" value="1"/>
</dbReference>
<comment type="catalytic activity">
    <reaction evidence="4">
        <text>Hydrolysis of (1-&gt;4)-beta-linkages between N-acetylmuramic acid and N-acetyl-D-glucosamine residues in a peptidoglycan and between N-acetyl-D-glucosamine residues in chitodextrins.</text>
        <dbReference type="EC" id="3.2.1.17"/>
    </reaction>
</comment>
<dbReference type="EC" id="3.2.1.17" evidence="4"/>
<accession>A0A920CT72</accession>